<dbReference type="EMBL" id="KI964688">
    <property type="protein sequence ID" value="EUC30779.1"/>
    <property type="molecule type" value="Genomic_DNA"/>
</dbReference>
<dbReference type="HOGENOM" id="CLU_956419_0_0_1"/>
<proteinExistence type="predicted"/>
<sequence length="291" mass="32290">MVGVVQRREKGMTLCVLGRRNKDGTAELAGAATRQQWGAQDGQRRMKPEQSRAEQRKTAQHRMRGRGLSASSVQSSRRGSGMYYTLAASEHGLRQLGNPVRILPCLHRHIADMLTVSSPPTHLLVPVSYHASTWRCNASTSRNGEQRAQVRHRDKRWKDTCTCILLPSPLSGYVGALVPACLICCCCMHTHIGAAEQRCSDHFFLVSHAHENVPPHLLWPILVSLPINMQFTPSPRQLLSSHPPRSVESAGGSANSTVICTYGMRHKRSIKVYDHSEAQAQLQAYETVQST</sequence>
<dbReference type="KEGG" id="bze:COCCADRAFT_28401"/>
<dbReference type="AlphaFoldDB" id="W6Y6F3"/>
<dbReference type="Proteomes" id="UP000053841">
    <property type="component" value="Unassembled WGS sequence"/>
</dbReference>
<feature type="region of interest" description="Disordered" evidence="1">
    <location>
        <begin position="30"/>
        <end position="76"/>
    </location>
</feature>
<organism evidence="2 3">
    <name type="scientific">Cochliobolus carbonum (strain 26-R-13)</name>
    <name type="common">Maize leaf spot fungus</name>
    <name type="synonym">Bipolaris zeicola</name>
    <dbReference type="NCBI Taxonomy" id="930089"/>
    <lineage>
        <taxon>Eukaryota</taxon>
        <taxon>Fungi</taxon>
        <taxon>Dikarya</taxon>
        <taxon>Ascomycota</taxon>
        <taxon>Pezizomycotina</taxon>
        <taxon>Dothideomycetes</taxon>
        <taxon>Pleosporomycetidae</taxon>
        <taxon>Pleosporales</taxon>
        <taxon>Pleosporineae</taxon>
        <taxon>Pleosporaceae</taxon>
        <taxon>Bipolaris</taxon>
    </lineage>
</organism>
<evidence type="ECO:0000313" key="2">
    <source>
        <dbReference type="EMBL" id="EUC30779.1"/>
    </source>
</evidence>
<feature type="compositionally biased region" description="Basic and acidic residues" evidence="1">
    <location>
        <begin position="42"/>
        <end position="57"/>
    </location>
</feature>
<keyword evidence="3" id="KW-1185">Reference proteome</keyword>
<gene>
    <name evidence="2" type="ORF">COCCADRAFT_28401</name>
</gene>
<accession>W6Y6F3</accession>
<dbReference type="GeneID" id="19146389"/>
<evidence type="ECO:0000313" key="3">
    <source>
        <dbReference type="Proteomes" id="UP000053841"/>
    </source>
</evidence>
<protein>
    <submittedName>
        <fullName evidence="2">Uncharacterized protein</fullName>
    </submittedName>
</protein>
<feature type="compositionally biased region" description="Low complexity" evidence="1">
    <location>
        <begin position="66"/>
        <end position="76"/>
    </location>
</feature>
<evidence type="ECO:0000256" key="1">
    <source>
        <dbReference type="SAM" id="MobiDB-lite"/>
    </source>
</evidence>
<dbReference type="RefSeq" id="XP_007714922.1">
    <property type="nucleotide sequence ID" value="XM_007716732.1"/>
</dbReference>
<reference evidence="2 3" key="1">
    <citation type="journal article" date="2013" name="PLoS Genet.">
        <title>Comparative genome structure, secondary metabolite, and effector coding capacity across Cochliobolus pathogens.</title>
        <authorList>
            <person name="Condon B.J."/>
            <person name="Leng Y."/>
            <person name="Wu D."/>
            <person name="Bushley K.E."/>
            <person name="Ohm R.A."/>
            <person name="Otillar R."/>
            <person name="Martin J."/>
            <person name="Schackwitz W."/>
            <person name="Grimwood J."/>
            <person name="MohdZainudin N."/>
            <person name="Xue C."/>
            <person name="Wang R."/>
            <person name="Manning V.A."/>
            <person name="Dhillon B."/>
            <person name="Tu Z.J."/>
            <person name="Steffenson B.J."/>
            <person name="Salamov A."/>
            <person name="Sun H."/>
            <person name="Lowry S."/>
            <person name="LaButti K."/>
            <person name="Han J."/>
            <person name="Copeland A."/>
            <person name="Lindquist E."/>
            <person name="Barry K."/>
            <person name="Schmutz J."/>
            <person name="Baker S.E."/>
            <person name="Ciuffetti L.M."/>
            <person name="Grigoriev I.V."/>
            <person name="Zhong S."/>
            <person name="Turgeon B.G."/>
        </authorList>
    </citation>
    <scope>NUCLEOTIDE SEQUENCE [LARGE SCALE GENOMIC DNA]</scope>
    <source>
        <strain evidence="2 3">26-R-13</strain>
    </source>
</reference>
<name>W6Y6F3_COCC2</name>